<dbReference type="InterPro" id="IPR000531">
    <property type="entry name" value="Beta-barrel_TonB"/>
</dbReference>
<dbReference type="EMBL" id="FOPC01000010">
    <property type="protein sequence ID" value="SFG89910.1"/>
    <property type="molecule type" value="Genomic_DNA"/>
</dbReference>
<evidence type="ECO:0000256" key="12">
    <source>
        <dbReference type="RuleBase" id="RU003357"/>
    </source>
</evidence>
<sequence length="858" mass="94029">MKPILLLVILYSLFLPGMAQSNSGIEGTVIDESGAPLPGALVQIRELNKSAITNPNGQFFFEQIQRGSYILEVSFIGYQRFETSVELSESPNLELEIKLIPDAIQLEGLVVTSQRRSQLIKDVPIAVTSYGTDFLTRTNTFEFDALSEFVPGLQVQLQSVNNPGFVIRGITSDDGDARVEPRVSVFQDGVSISKSRGSVVELFDMERVEVLKGPQGTLFGRGAQIGAIHLIQNKAKNSFSSQIRLGAGDYGQRLATGHVNVPLTDQFFLRVAGIYNAREGYLENLSGGTLNGKDTKAGRIAMKYLSGKNTAIDFIFNYQKDTPPGTAFKSGTYAPFGGDVSPNTFADMERGNELGVDRSVWGATLLVNQTLGSTWDLSSITAYREFDSFETFDSDGTVAPTLFLGEEAIGKQFSQELRFNFADESRFRGFTGLSFFYENGSQRIPYEGDERSLYALFTPFVRSGIQGASLPDPVKEQVLAAIPFEPLVINGQANLVNNLPNVPAIFGPLAGAPLKSVHREVSTNFGRNYAYEVFADGTYDFNSKLSVTAGLRGTYEQITGALDVPEAEERGTLGFILTGGSANNIFTPTDGRKETTEEFFSAVGRLAVDYKMSPNTTFFGNVSRGRRPNVVQVLASETNVLNAETVWSYEVGMKTLSSDDRLSFDLNAYYYDYSNFQTSIAVADQDGLRIDTRDEGASTALGFETALRYAVVKNLSFFANYGFIDATFDEVDAEGNAQNLAGNTFRLTPKHSASAGLDFGIPISQKALLYFRPTYSYKSRVFFEETNLPGIEQEGYGMLNLRLGFNFGQKYDLMLFANNALDEEFIIDAGNTGGAFGIPTFIAGPPRMIGAQFTVNFR</sequence>
<evidence type="ECO:0000256" key="13">
    <source>
        <dbReference type="SAM" id="SignalP"/>
    </source>
</evidence>
<dbReference type="Proteomes" id="UP000199642">
    <property type="component" value="Unassembled WGS sequence"/>
</dbReference>
<keyword evidence="8 12" id="KW-0798">TonB box</keyword>
<organism evidence="16 17">
    <name type="scientific">Algoriphagus hitonicola</name>
    <dbReference type="NCBI Taxonomy" id="435880"/>
    <lineage>
        <taxon>Bacteria</taxon>
        <taxon>Pseudomonadati</taxon>
        <taxon>Bacteroidota</taxon>
        <taxon>Cytophagia</taxon>
        <taxon>Cytophagales</taxon>
        <taxon>Cyclobacteriaceae</taxon>
        <taxon>Algoriphagus</taxon>
    </lineage>
</organism>
<dbReference type="STRING" id="435880.SAMN04487988_1106"/>
<name>A0A1I2VLA1_9BACT</name>
<dbReference type="InterPro" id="IPR012910">
    <property type="entry name" value="Plug_dom"/>
</dbReference>
<evidence type="ECO:0000256" key="2">
    <source>
        <dbReference type="ARBA" id="ARBA00022448"/>
    </source>
</evidence>
<keyword evidence="16" id="KW-0675">Receptor</keyword>
<dbReference type="Pfam" id="PF07715">
    <property type="entry name" value="Plug"/>
    <property type="match status" value="1"/>
</dbReference>
<evidence type="ECO:0000259" key="15">
    <source>
        <dbReference type="Pfam" id="PF07715"/>
    </source>
</evidence>
<evidence type="ECO:0000256" key="5">
    <source>
        <dbReference type="ARBA" id="ARBA00022692"/>
    </source>
</evidence>
<keyword evidence="6" id="KW-0408">Iron</keyword>
<evidence type="ECO:0000256" key="8">
    <source>
        <dbReference type="ARBA" id="ARBA00023077"/>
    </source>
</evidence>
<evidence type="ECO:0000256" key="6">
    <source>
        <dbReference type="ARBA" id="ARBA00023004"/>
    </source>
</evidence>
<comment type="subcellular location">
    <subcellularLocation>
        <location evidence="1 11">Cell outer membrane</location>
        <topology evidence="1 11">Multi-pass membrane protein</topology>
    </subcellularLocation>
</comment>
<keyword evidence="3 11" id="KW-1134">Transmembrane beta strand</keyword>
<keyword evidence="17" id="KW-1185">Reference proteome</keyword>
<evidence type="ECO:0000256" key="4">
    <source>
        <dbReference type="ARBA" id="ARBA00022496"/>
    </source>
</evidence>
<keyword evidence="9 11" id="KW-0472">Membrane</keyword>
<dbReference type="Pfam" id="PF13715">
    <property type="entry name" value="CarbopepD_reg_2"/>
    <property type="match status" value="1"/>
</dbReference>
<evidence type="ECO:0000313" key="16">
    <source>
        <dbReference type="EMBL" id="SFG89910.1"/>
    </source>
</evidence>
<dbReference type="GO" id="GO:0009279">
    <property type="term" value="C:cell outer membrane"/>
    <property type="evidence" value="ECO:0007669"/>
    <property type="project" value="UniProtKB-SubCell"/>
</dbReference>
<dbReference type="Pfam" id="PF00593">
    <property type="entry name" value="TonB_dep_Rec_b-barrel"/>
    <property type="match status" value="1"/>
</dbReference>
<reference evidence="17" key="1">
    <citation type="submission" date="2016-10" db="EMBL/GenBank/DDBJ databases">
        <authorList>
            <person name="Varghese N."/>
            <person name="Submissions S."/>
        </authorList>
    </citation>
    <scope>NUCLEOTIDE SEQUENCE [LARGE SCALE GENOMIC DNA]</scope>
    <source>
        <strain evidence="17">DSM 19315</strain>
    </source>
</reference>
<accession>A0A1I2VLA1</accession>
<gene>
    <name evidence="16" type="ORF">SAMN04487988_1106</name>
</gene>
<feature type="domain" description="TonB-dependent receptor plug" evidence="15">
    <location>
        <begin position="121"/>
        <end position="226"/>
    </location>
</feature>
<evidence type="ECO:0000256" key="1">
    <source>
        <dbReference type="ARBA" id="ARBA00004571"/>
    </source>
</evidence>
<keyword evidence="5 11" id="KW-0812">Transmembrane</keyword>
<evidence type="ECO:0000256" key="11">
    <source>
        <dbReference type="PROSITE-ProRule" id="PRU01360"/>
    </source>
</evidence>
<dbReference type="SUPFAM" id="SSF49464">
    <property type="entry name" value="Carboxypeptidase regulatory domain-like"/>
    <property type="match status" value="1"/>
</dbReference>
<dbReference type="InterPro" id="IPR008969">
    <property type="entry name" value="CarboxyPept-like_regulatory"/>
</dbReference>
<proteinExistence type="inferred from homology"/>
<keyword evidence="10 11" id="KW-0998">Cell outer membrane</keyword>
<feature type="signal peptide" evidence="13">
    <location>
        <begin position="1"/>
        <end position="21"/>
    </location>
</feature>
<evidence type="ECO:0000256" key="9">
    <source>
        <dbReference type="ARBA" id="ARBA00023136"/>
    </source>
</evidence>
<feature type="domain" description="TonB-dependent receptor-like beta-barrel" evidence="14">
    <location>
        <begin position="317"/>
        <end position="819"/>
    </location>
</feature>
<keyword evidence="13" id="KW-0732">Signal</keyword>
<evidence type="ECO:0000256" key="7">
    <source>
        <dbReference type="ARBA" id="ARBA00023065"/>
    </source>
</evidence>
<dbReference type="GO" id="GO:0006826">
    <property type="term" value="P:iron ion transport"/>
    <property type="evidence" value="ECO:0007669"/>
    <property type="project" value="UniProtKB-KW"/>
</dbReference>
<dbReference type="InterPro" id="IPR036942">
    <property type="entry name" value="Beta-barrel_TonB_sf"/>
</dbReference>
<dbReference type="RefSeq" id="WP_092792569.1">
    <property type="nucleotide sequence ID" value="NZ_FOPC01000010.1"/>
</dbReference>
<keyword evidence="2 11" id="KW-0813">Transport</keyword>
<dbReference type="SUPFAM" id="SSF56935">
    <property type="entry name" value="Porins"/>
    <property type="match status" value="1"/>
</dbReference>
<feature type="chain" id="PRO_5011658619" evidence="13">
    <location>
        <begin position="22"/>
        <end position="858"/>
    </location>
</feature>
<dbReference type="OrthoDB" id="9758472at2"/>
<keyword evidence="7" id="KW-0406">Ion transport</keyword>
<dbReference type="AlphaFoldDB" id="A0A1I2VLA1"/>
<evidence type="ECO:0000256" key="3">
    <source>
        <dbReference type="ARBA" id="ARBA00022452"/>
    </source>
</evidence>
<comment type="similarity">
    <text evidence="11 12">Belongs to the TonB-dependent receptor family.</text>
</comment>
<dbReference type="PROSITE" id="PS52016">
    <property type="entry name" value="TONB_DEPENDENT_REC_3"/>
    <property type="match status" value="1"/>
</dbReference>
<dbReference type="Gene3D" id="2.40.170.20">
    <property type="entry name" value="TonB-dependent receptor, beta-barrel domain"/>
    <property type="match status" value="2"/>
</dbReference>
<dbReference type="Gene3D" id="2.60.40.1120">
    <property type="entry name" value="Carboxypeptidase-like, regulatory domain"/>
    <property type="match status" value="1"/>
</dbReference>
<dbReference type="PANTHER" id="PTHR32552:SF81">
    <property type="entry name" value="TONB-DEPENDENT OUTER MEMBRANE RECEPTOR"/>
    <property type="match status" value="1"/>
</dbReference>
<evidence type="ECO:0000313" key="17">
    <source>
        <dbReference type="Proteomes" id="UP000199642"/>
    </source>
</evidence>
<keyword evidence="4" id="KW-0410">Iron transport</keyword>
<evidence type="ECO:0000256" key="10">
    <source>
        <dbReference type="ARBA" id="ARBA00023237"/>
    </source>
</evidence>
<dbReference type="PANTHER" id="PTHR32552">
    <property type="entry name" value="FERRICHROME IRON RECEPTOR-RELATED"/>
    <property type="match status" value="1"/>
</dbReference>
<evidence type="ECO:0000259" key="14">
    <source>
        <dbReference type="Pfam" id="PF00593"/>
    </source>
</evidence>
<dbReference type="InterPro" id="IPR039426">
    <property type="entry name" value="TonB-dep_rcpt-like"/>
</dbReference>
<protein>
    <submittedName>
        <fullName evidence="16">Outer membrane receptor proteins, mostly Fe transport</fullName>
    </submittedName>
</protein>